<name>A0A433QQZ7_9FUNG</name>
<keyword evidence="3" id="KW-1185">Reference proteome</keyword>
<feature type="compositionally biased region" description="Low complexity" evidence="1">
    <location>
        <begin position="84"/>
        <end position="94"/>
    </location>
</feature>
<sequence length="209" mass="21849">MASSRLNEPYCSRATLSVIQNPPVRFPAHGEGVGASCQRRIDVKETIVDHVVPGGSRQNFGVADKMYWNRTQKITVTTGPSTILSASPFSTSPPSTAPAPPAHHLPPSASPAPPAHHLPPSASPAPPAHHLPPSASPAPPVQHLPPPASPASPAHHLSPTSPLPPFSTYPFWEPRSHFFPSSGLSSTPLSPGSVPAAWPLADPSPRAWA</sequence>
<gene>
    <name evidence="2" type="ORF">BC938DRAFT_476075</name>
</gene>
<organism evidence="2 3">
    <name type="scientific">Jimgerdemannia flammicorona</name>
    <dbReference type="NCBI Taxonomy" id="994334"/>
    <lineage>
        <taxon>Eukaryota</taxon>
        <taxon>Fungi</taxon>
        <taxon>Fungi incertae sedis</taxon>
        <taxon>Mucoromycota</taxon>
        <taxon>Mucoromycotina</taxon>
        <taxon>Endogonomycetes</taxon>
        <taxon>Endogonales</taxon>
        <taxon>Endogonaceae</taxon>
        <taxon>Jimgerdemannia</taxon>
    </lineage>
</organism>
<dbReference type="EMBL" id="RBNJ01002253">
    <property type="protein sequence ID" value="RUS32191.1"/>
    <property type="molecule type" value="Genomic_DNA"/>
</dbReference>
<evidence type="ECO:0000313" key="2">
    <source>
        <dbReference type="EMBL" id="RUS32191.1"/>
    </source>
</evidence>
<feature type="region of interest" description="Disordered" evidence="1">
    <location>
        <begin position="181"/>
        <end position="209"/>
    </location>
</feature>
<protein>
    <submittedName>
        <fullName evidence="2">Uncharacterized protein</fullName>
    </submittedName>
</protein>
<proteinExistence type="predicted"/>
<feature type="compositionally biased region" description="Low complexity" evidence="1">
    <location>
        <begin position="151"/>
        <end position="160"/>
    </location>
</feature>
<comment type="caution">
    <text evidence="2">The sequence shown here is derived from an EMBL/GenBank/DDBJ whole genome shotgun (WGS) entry which is preliminary data.</text>
</comment>
<accession>A0A433QQZ7</accession>
<feature type="region of interest" description="Disordered" evidence="1">
    <location>
        <begin position="79"/>
        <end position="160"/>
    </location>
</feature>
<dbReference type="InterPro" id="IPR013278">
    <property type="entry name" value="Apop_reg_Bcl2"/>
</dbReference>
<evidence type="ECO:0000256" key="1">
    <source>
        <dbReference type="SAM" id="MobiDB-lite"/>
    </source>
</evidence>
<dbReference type="GO" id="GO:0043066">
    <property type="term" value="P:negative regulation of apoptotic process"/>
    <property type="evidence" value="ECO:0007669"/>
    <property type="project" value="InterPro"/>
</dbReference>
<reference evidence="2 3" key="1">
    <citation type="journal article" date="2018" name="New Phytol.">
        <title>Phylogenomics of Endogonaceae and evolution of mycorrhizas within Mucoromycota.</title>
        <authorList>
            <person name="Chang Y."/>
            <person name="Desiro A."/>
            <person name="Na H."/>
            <person name="Sandor L."/>
            <person name="Lipzen A."/>
            <person name="Clum A."/>
            <person name="Barry K."/>
            <person name="Grigoriev I.V."/>
            <person name="Martin F.M."/>
            <person name="Stajich J.E."/>
            <person name="Smith M.E."/>
            <person name="Bonito G."/>
            <person name="Spatafora J.W."/>
        </authorList>
    </citation>
    <scope>NUCLEOTIDE SEQUENCE [LARGE SCALE GENOMIC DNA]</scope>
    <source>
        <strain evidence="2 3">AD002</strain>
    </source>
</reference>
<feature type="compositionally biased region" description="Pro residues" evidence="1">
    <location>
        <begin position="95"/>
        <end position="150"/>
    </location>
</feature>
<evidence type="ECO:0000313" key="3">
    <source>
        <dbReference type="Proteomes" id="UP000274822"/>
    </source>
</evidence>
<dbReference type="PRINTS" id="PR01863">
    <property type="entry name" value="APOPREGBCL2"/>
</dbReference>
<dbReference type="Proteomes" id="UP000274822">
    <property type="component" value="Unassembled WGS sequence"/>
</dbReference>
<dbReference type="AlphaFoldDB" id="A0A433QQZ7"/>
<feature type="compositionally biased region" description="Low complexity" evidence="1">
    <location>
        <begin position="181"/>
        <end position="193"/>
    </location>
</feature>